<keyword evidence="2" id="KW-1185">Reference proteome</keyword>
<evidence type="ECO:0000313" key="2">
    <source>
        <dbReference type="Proteomes" id="UP001472677"/>
    </source>
</evidence>
<gene>
    <name evidence="1" type="ORF">V6N12_025478</name>
</gene>
<reference evidence="1 2" key="1">
    <citation type="journal article" date="2024" name="G3 (Bethesda)">
        <title>Genome assembly of Hibiscus sabdariffa L. provides insights into metabolisms of medicinal natural products.</title>
        <authorList>
            <person name="Kim T."/>
        </authorList>
    </citation>
    <scope>NUCLEOTIDE SEQUENCE [LARGE SCALE GENOMIC DNA]</scope>
    <source>
        <strain evidence="1">TK-2024</strain>
        <tissue evidence="1">Old leaves</tissue>
    </source>
</reference>
<proteinExistence type="predicted"/>
<sequence>MSTNTPASSSCPAPNLLTAFSSRVQNDKSPACFISILEAKAIKTLKVGKALRVDFGTSDDMVVAGWWNWKMTQRVYNKGGLVGKCAYNLAKTKLFNINVKDIETRFWANIINCGMDNLPTSDLGLPLGHMRNPCWNSSVFKDKSWSIALIFDLAVTRIGFWCKSRWPKSCFFVIDFIHDPILCKVVPCSTSKSTKGTWVKPLEGFLKFNVDTSIKGNYGEAGIGGCLRDHTSMTSKILSFYWFFRPNMGRVKGYSESMSTIRRFHGIRPFM</sequence>
<organism evidence="1 2">
    <name type="scientific">Hibiscus sabdariffa</name>
    <name type="common">roselle</name>
    <dbReference type="NCBI Taxonomy" id="183260"/>
    <lineage>
        <taxon>Eukaryota</taxon>
        <taxon>Viridiplantae</taxon>
        <taxon>Streptophyta</taxon>
        <taxon>Embryophyta</taxon>
        <taxon>Tracheophyta</taxon>
        <taxon>Spermatophyta</taxon>
        <taxon>Magnoliopsida</taxon>
        <taxon>eudicotyledons</taxon>
        <taxon>Gunneridae</taxon>
        <taxon>Pentapetalae</taxon>
        <taxon>rosids</taxon>
        <taxon>malvids</taxon>
        <taxon>Malvales</taxon>
        <taxon>Malvaceae</taxon>
        <taxon>Malvoideae</taxon>
        <taxon>Hibiscus</taxon>
    </lineage>
</organism>
<name>A0ABR2CIK2_9ROSI</name>
<dbReference type="EMBL" id="JBBPBM010000051">
    <property type="protein sequence ID" value="KAK8519440.1"/>
    <property type="molecule type" value="Genomic_DNA"/>
</dbReference>
<dbReference type="Proteomes" id="UP001472677">
    <property type="component" value="Unassembled WGS sequence"/>
</dbReference>
<evidence type="ECO:0000313" key="1">
    <source>
        <dbReference type="EMBL" id="KAK8519440.1"/>
    </source>
</evidence>
<comment type="caution">
    <text evidence="1">The sequence shown here is derived from an EMBL/GenBank/DDBJ whole genome shotgun (WGS) entry which is preliminary data.</text>
</comment>
<protein>
    <submittedName>
        <fullName evidence="1">Uncharacterized protein</fullName>
    </submittedName>
</protein>
<accession>A0ABR2CIK2</accession>